<keyword evidence="3" id="KW-0810">Translation regulation</keyword>
<dbReference type="AlphaFoldDB" id="A0A183DR70"/>
<dbReference type="InterPro" id="IPR023398">
    <property type="entry name" value="TIF_eIF4e-like"/>
</dbReference>
<accession>A0A183DR70</accession>
<dbReference type="PANTHER" id="PTHR11960:SF8">
    <property type="entry name" value="EUKARYOTIC TRANSLATION INITIATION FACTOR 4E1-RELATED"/>
    <property type="match status" value="1"/>
</dbReference>
<evidence type="ECO:0000256" key="5">
    <source>
        <dbReference type="ARBA" id="ARBA00022917"/>
    </source>
</evidence>
<dbReference type="SUPFAM" id="SSF55418">
    <property type="entry name" value="eIF4e-like"/>
    <property type="match status" value="1"/>
</dbReference>
<dbReference type="Pfam" id="PF01652">
    <property type="entry name" value="IF4E"/>
    <property type="match status" value="1"/>
</dbReference>
<evidence type="ECO:0000256" key="3">
    <source>
        <dbReference type="ARBA" id="ARBA00022845"/>
    </source>
</evidence>
<dbReference type="GO" id="GO:0000340">
    <property type="term" value="F:RNA 7-methylguanosine cap binding"/>
    <property type="evidence" value="ECO:0007669"/>
    <property type="project" value="TreeGrafter"/>
</dbReference>
<gene>
    <name evidence="9" type="ORF">GPUH_LOCUS11211</name>
</gene>
<evidence type="ECO:0000256" key="4">
    <source>
        <dbReference type="ARBA" id="ARBA00022884"/>
    </source>
</evidence>
<dbReference type="GO" id="GO:0003743">
    <property type="term" value="F:translation initiation factor activity"/>
    <property type="evidence" value="ECO:0007669"/>
    <property type="project" value="UniProtKB-KW"/>
</dbReference>
<reference evidence="9 10" key="2">
    <citation type="submission" date="2018-11" db="EMBL/GenBank/DDBJ databases">
        <authorList>
            <consortium name="Pathogen Informatics"/>
        </authorList>
    </citation>
    <scope>NUCLEOTIDE SEQUENCE [LARGE SCALE GENOMIC DNA]</scope>
</reference>
<evidence type="ECO:0000256" key="7">
    <source>
        <dbReference type="RuleBase" id="RU004374"/>
    </source>
</evidence>
<evidence type="ECO:0000256" key="2">
    <source>
        <dbReference type="ARBA" id="ARBA00022540"/>
    </source>
</evidence>
<keyword evidence="4 7" id="KW-0694">RNA-binding</keyword>
<proteinExistence type="inferred from homology"/>
<dbReference type="PROSITE" id="PS00813">
    <property type="entry name" value="IF4E"/>
    <property type="match status" value="1"/>
</dbReference>
<dbReference type="WBParaSite" id="GPUH_0001122401-mRNA-1">
    <property type="protein sequence ID" value="GPUH_0001122401-mRNA-1"/>
    <property type="gene ID" value="GPUH_0001122401"/>
</dbReference>
<dbReference type="PANTHER" id="PTHR11960">
    <property type="entry name" value="EUKARYOTIC TRANSLATION INITIATION FACTOR 4E RELATED"/>
    <property type="match status" value="1"/>
</dbReference>
<dbReference type="OrthoDB" id="590761at2759"/>
<feature type="region of interest" description="Disordered" evidence="8">
    <location>
        <begin position="1"/>
        <end position="24"/>
    </location>
</feature>
<dbReference type="Proteomes" id="UP000271098">
    <property type="component" value="Unassembled WGS sequence"/>
</dbReference>
<evidence type="ECO:0000313" key="10">
    <source>
        <dbReference type="Proteomes" id="UP000271098"/>
    </source>
</evidence>
<evidence type="ECO:0000313" key="9">
    <source>
        <dbReference type="EMBL" id="VDN18487.1"/>
    </source>
</evidence>
<dbReference type="InterPro" id="IPR001040">
    <property type="entry name" value="TIF_eIF_4E"/>
</dbReference>
<organism evidence="11">
    <name type="scientific">Gongylonema pulchrum</name>
    <dbReference type="NCBI Taxonomy" id="637853"/>
    <lineage>
        <taxon>Eukaryota</taxon>
        <taxon>Metazoa</taxon>
        <taxon>Ecdysozoa</taxon>
        <taxon>Nematoda</taxon>
        <taxon>Chromadorea</taxon>
        <taxon>Rhabditida</taxon>
        <taxon>Spirurina</taxon>
        <taxon>Spiruromorpha</taxon>
        <taxon>Spiruroidea</taxon>
        <taxon>Gongylonematidae</taxon>
        <taxon>Gongylonema</taxon>
    </lineage>
</organism>
<evidence type="ECO:0000256" key="8">
    <source>
        <dbReference type="SAM" id="MobiDB-lite"/>
    </source>
</evidence>
<keyword evidence="5 7" id="KW-0648">Protein biosynthesis</keyword>
<dbReference type="GO" id="GO:0016281">
    <property type="term" value="C:eukaryotic translation initiation factor 4F complex"/>
    <property type="evidence" value="ECO:0007669"/>
    <property type="project" value="TreeGrafter"/>
</dbReference>
<keyword evidence="10" id="KW-1185">Reference proteome</keyword>
<dbReference type="Gene3D" id="3.30.760.10">
    <property type="entry name" value="RNA Cap, Translation Initiation Factor Eif4e"/>
    <property type="match status" value="1"/>
</dbReference>
<protein>
    <recommendedName>
        <fullName evidence="6">eIF-4F 25 kDa subunit</fullName>
    </recommendedName>
</protein>
<name>A0A183DR70_9BILA</name>
<evidence type="ECO:0000256" key="1">
    <source>
        <dbReference type="ARBA" id="ARBA00009860"/>
    </source>
</evidence>
<dbReference type="GO" id="GO:0006417">
    <property type="term" value="P:regulation of translation"/>
    <property type="evidence" value="ECO:0007669"/>
    <property type="project" value="UniProtKB-KW"/>
</dbReference>
<evidence type="ECO:0000313" key="11">
    <source>
        <dbReference type="WBParaSite" id="GPUH_0001122401-mRNA-1"/>
    </source>
</evidence>
<dbReference type="InterPro" id="IPR019770">
    <property type="entry name" value="TIF_eIF_4E_CS"/>
</dbReference>
<evidence type="ECO:0000256" key="6">
    <source>
        <dbReference type="ARBA" id="ARBA00032656"/>
    </source>
</evidence>
<comment type="similarity">
    <text evidence="1 7">Belongs to the eukaryotic initiation factor 4E family.</text>
</comment>
<sequence length="180" mass="20961">MAIAVPVAERSTPDSEHCNGVITPPPDDEAEDFYSWTLWYLNDQRDKSWEKRLKMVETFSTVEEFWALYLNIKTPSMLPSACDYNVFKKDIQPMWEVPENSKGGRWLVTIDKSRHHELLDLIWLEVLLAVIGEQFGEYTKDICGVVVNIRNKGSKVSITSVIESFRDNPTMFWHFYSSFE</sequence>
<keyword evidence="2 7" id="KW-0396">Initiation factor</keyword>
<reference evidence="11" key="1">
    <citation type="submission" date="2016-06" db="UniProtKB">
        <authorList>
            <consortium name="WormBaseParasite"/>
        </authorList>
    </citation>
    <scope>IDENTIFICATION</scope>
</reference>
<dbReference type="EMBL" id="UYRT01078418">
    <property type="protein sequence ID" value="VDN18487.1"/>
    <property type="molecule type" value="Genomic_DNA"/>
</dbReference>